<dbReference type="Gene3D" id="3.90.190.20">
    <property type="entry name" value="Mur ligase, C-terminal domain"/>
    <property type="match status" value="1"/>
</dbReference>
<dbReference type="PANTHER" id="PTHR43445:SF3">
    <property type="entry name" value="UDP-N-ACETYLMURAMATE--L-ALANINE LIGASE"/>
    <property type="match status" value="1"/>
</dbReference>
<evidence type="ECO:0000256" key="10">
    <source>
        <dbReference type="ARBA" id="ARBA00022984"/>
    </source>
</evidence>
<keyword evidence="9 14" id="KW-0133">Cell shape</keyword>
<dbReference type="HAMAP" id="MF_00046">
    <property type="entry name" value="MurC"/>
    <property type="match status" value="1"/>
</dbReference>
<comment type="caution">
    <text evidence="19">The sequence shown here is derived from an EMBL/GenBank/DDBJ whole genome shotgun (WGS) entry which is preliminary data.</text>
</comment>
<dbReference type="Gene3D" id="3.40.50.720">
    <property type="entry name" value="NAD(P)-binding Rossmann-like Domain"/>
    <property type="match status" value="1"/>
</dbReference>
<dbReference type="Pfam" id="PF01225">
    <property type="entry name" value="Mur_ligase"/>
    <property type="match status" value="1"/>
</dbReference>
<evidence type="ECO:0000313" key="20">
    <source>
        <dbReference type="Proteomes" id="UP000824115"/>
    </source>
</evidence>
<dbReference type="GO" id="GO:0051301">
    <property type="term" value="P:cell division"/>
    <property type="evidence" value="ECO:0007669"/>
    <property type="project" value="UniProtKB-KW"/>
</dbReference>
<dbReference type="GO" id="GO:0009252">
    <property type="term" value="P:peptidoglycan biosynthetic process"/>
    <property type="evidence" value="ECO:0007669"/>
    <property type="project" value="UniProtKB-UniRule"/>
</dbReference>
<dbReference type="Pfam" id="PF08245">
    <property type="entry name" value="Mur_ligase_M"/>
    <property type="match status" value="1"/>
</dbReference>
<dbReference type="PANTHER" id="PTHR43445">
    <property type="entry name" value="UDP-N-ACETYLMURAMATE--L-ALANINE LIGASE-RELATED"/>
    <property type="match status" value="1"/>
</dbReference>
<evidence type="ECO:0000256" key="9">
    <source>
        <dbReference type="ARBA" id="ARBA00022960"/>
    </source>
</evidence>
<evidence type="ECO:0000259" key="18">
    <source>
        <dbReference type="Pfam" id="PF08245"/>
    </source>
</evidence>
<keyword evidence="8 14" id="KW-0067">ATP-binding</keyword>
<evidence type="ECO:0000256" key="3">
    <source>
        <dbReference type="ARBA" id="ARBA00012211"/>
    </source>
</evidence>
<keyword evidence="15" id="KW-0812">Transmembrane</keyword>
<dbReference type="Gene3D" id="3.40.1190.10">
    <property type="entry name" value="Mur-like, catalytic domain"/>
    <property type="match status" value="1"/>
</dbReference>
<comment type="similarity">
    <text evidence="14">Belongs to the MurCDEF family.</text>
</comment>
<feature type="domain" description="Mur ligase C-terminal" evidence="17">
    <location>
        <begin position="309"/>
        <end position="434"/>
    </location>
</feature>
<feature type="transmembrane region" description="Helical" evidence="15">
    <location>
        <begin position="6"/>
        <end position="24"/>
    </location>
</feature>
<dbReference type="SUPFAM" id="SSF53244">
    <property type="entry name" value="MurD-like peptide ligases, peptide-binding domain"/>
    <property type="match status" value="1"/>
</dbReference>
<evidence type="ECO:0000256" key="5">
    <source>
        <dbReference type="ARBA" id="ARBA00022598"/>
    </source>
</evidence>
<keyword evidence="4 14" id="KW-0963">Cytoplasm</keyword>
<dbReference type="InterPro" id="IPR036615">
    <property type="entry name" value="Mur_ligase_C_dom_sf"/>
</dbReference>
<evidence type="ECO:0000313" key="19">
    <source>
        <dbReference type="EMBL" id="HIZ86081.1"/>
    </source>
</evidence>
<organism evidence="19 20">
    <name type="scientific">Candidatus Coprenecus stercoravium</name>
    <dbReference type="NCBI Taxonomy" id="2840735"/>
    <lineage>
        <taxon>Bacteria</taxon>
        <taxon>Pseudomonadati</taxon>
        <taxon>Bacteroidota</taxon>
        <taxon>Bacteroidia</taxon>
        <taxon>Bacteroidales</taxon>
        <taxon>Rikenellaceae</taxon>
        <taxon>Rikenellaceae incertae sedis</taxon>
        <taxon>Candidatus Coprenecus</taxon>
    </lineage>
</organism>
<dbReference type="InterPro" id="IPR005758">
    <property type="entry name" value="UDP-N-AcMur_Ala_ligase_MurC"/>
</dbReference>
<dbReference type="InterPro" id="IPR004101">
    <property type="entry name" value="Mur_ligase_C"/>
</dbReference>
<comment type="pathway">
    <text evidence="2 14">Cell wall biogenesis; peptidoglycan biosynthesis.</text>
</comment>
<dbReference type="NCBIfam" id="TIGR01082">
    <property type="entry name" value="murC"/>
    <property type="match status" value="1"/>
</dbReference>
<dbReference type="InterPro" id="IPR050061">
    <property type="entry name" value="MurCDEF_pg_biosynth"/>
</dbReference>
<dbReference type="GO" id="GO:0008763">
    <property type="term" value="F:UDP-N-acetylmuramate-L-alanine ligase activity"/>
    <property type="evidence" value="ECO:0007669"/>
    <property type="project" value="UniProtKB-UniRule"/>
</dbReference>
<keyword evidence="10 14" id="KW-0573">Peptidoglycan synthesis</keyword>
<dbReference type="GO" id="GO:0071555">
    <property type="term" value="P:cell wall organization"/>
    <property type="evidence" value="ECO:0007669"/>
    <property type="project" value="UniProtKB-KW"/>
</dbReference>
<keyword evidence="15" id="KW-1133">Transmembrane helix</keyword>
<sequence length="452" mass="49408">MATYSNVYFIGIGGIGMSALARWFRHAGFNVSGYDRTPSAITGALEKEGIPVHFEADINLVPKPADSTLVIYTPAVPGDMPEMTYVREHGYRIIKRAEALGEIASGKTCLAVSGTHGKTTTSTMLAHILTESGEGCTAFLGGISKNYGTNMLLSDSDIVVAEADEFDRSFLHLHPEAAVVTSMDADHLDIYSDIDDLRRTFVQFGLQTEKYLVIKKGLEDRFRQAGVKAGIVTYGEGGDFHASDITSDDMGRMFFTLNTPDGAIKGFHAGVPGLVNIENATAAAAMALLHGVPQEKVILAVSSFRGVVRRFDIRLNIPGHTYIDDYAHHPAEIAATIASIRQVYPGRKIRGIFQPHLYTRTRDFFNDFAAALSRLDSVILLPIYPAREKPIPGVSSEMILERITIPDKKLIGKQELLQEIQETDTDVLVTFGAGDIDRLTGPIETLLKEKYA</sequence>
<gene>
    <name evidence="14" type="primary">murC</name>
    <name evidence="19" type="ORF">IAC04_06295</name>
</gene>
<feature type="domain" description="Mur ligase N-terminal catalytic" evidence="16">
    <location>
        <begin position="7"/>
        <end position="107"/>
    </location>
</feature>
<evidence type="ECO:0000256" key="7">
    <source>
        <dbReference type="ARBA" id="ARBA00022741"/>
    </source>
</evidence>
<feature type="binding site" evidence="14">
    <location>
        <begin position="114"/>
        <end position="120"/>
    </location>
    <ligand>
        <name>ATP</name>
        <dbReference type="ChEBI" id="CHEBI:30616"/>
    </ligand>
</feature>
<dbReference type="InterPro" id="IPR000713">
    <property type="entry name" value="Mur_ligase_N"/>
</dbReference>
<name>A0A9D2GQ09_9BACT</name>
<dbReference type="SUPFAM" id="SSF53623">
    <property type="entry name" value="MurD-like peptide ligases, catalytic domain"/>
    <property type="match status" value="1"/>
</dbReference>
<reference evidence="19" key="2">
    <citation type="submission" date="2021-04" db="EMBL/GenBank/DDBJ databases">
        <authorList>
            <person name="Gilroy R."/>
        </authorList>
    </citation>
    <scope>NUCLEOTIDE SEQUENCE</scope>
    <source>
        <strain evidence="19">Gambia16-554</strain>
    </source>
</reference>
<keyword evidence="15" id="KW-0472">Membrane</keyword>
<dbReference type="SUPFAM" id="SSF51984">
    <property type="entry name" value="MurCD N-terminal domain"/>
    <property type="match status" value="1"/>
</dbReference>
<dbReference type="GO" id="GO:0005737">
    <property type="term" value="C:cytoplasm"/>
    <property type="evidence" value="ECO:0007669"/>
    <property type="project" value="UniProtKB-SubCell"/>
</dbReference>
<dbReference type="EMBL" id="DXAW01000109">
    <property type="protein sequence ID" value="HIZ86081.1"/>
    <property type="molecule type" value="Genomic_DNA"/>
</dbReference>
<evidence type="ECO:0000256" key="8">
    <source>
        <dbReference type="ARBA" id="ARBA00022840"/>
    </source>
</evidence>
<dbReference type="AlphaFoldDB" id="A0A9D2GQ09"/>
<dbReference type="Proteomes" id="UP000824115">
    <property type="component" value="Unassembled WGS sequence"/>
</dbReference>
<evidence type="ECO:0000256" key="12">
    <source>
        <dbReference type="ARBA" id="ARBA00023316"/>
    </source>
</evidence>
<evidence type="ECO:0000256" key="14">
    <source>
        <dbReference type="HAMAP-Rule" id="MF_00046"/>
    </source>
</evidence>
<dbReference type="GO" id="GO:0005524">
    <property type="term" value="F:ATP binding"/>
    <property type="evidence" value="ECO:0007669"/>
    <property type="project" value="UniProtKB-UniRule"/>
</dbReference>
<dbReference type="InterPro" id="IPR036565">
    <property type="entry name" value="Mur-like_cat_sf"/>
</dbReference>
<comment type="catalytic activity">
    <reaction evidence="13 14">
        <text>UDP-N-acetyl-alpha-D-muramate + L-alanine + ATP = UDP-N-acetyl-alpha-D-muramoyl-L-alanine + ADP + phosphate + H(+)</text>
        <dbReference type="Rhea" id="RHEA:23372"/>
        <dbReference type="ChEBI" id="CHEBI:15378"/>
        <dbReference type="ChEBI" id="CHEBI:30616"/>
        <dbReference type="ChEBI" id="CHEBI:43474"/>
        <dbReference type="ChEBI" id="CHEBI:57972"/>
        <dbReference type="ChEBI" id="CHEBI:70757"/>
        <dbReference type="ChEBI" id="CHEBI:83898"/>
        <dbReference type="ChEBI" id="CHEBI:456216"/>
        <dbReference type="EC" id="6.3.2.8"/>
    </reaction>
</comment>
<evidence type="ECO:0000256" key="1">
    <source>
        <dbReference type="ARBA" id="ARBA00004496"/>
    </source>
</evidence>
<evidence type="ECO:0000259" key="16">
    <source>
        <dbReference type="Pfam" id="PF01225"/>
    </source>
</evidence>
<dbReference type="InterPro" id="IPR013221">
    <property type="entry name" value="Mur_ligase_cen"/>
</dbReference>
<evidence type="ECO:0000256" key="11">
    <source>
        <dbReference type="ARBA" id="ARBA00023306"/>
    </source>
</evidence>
<evidence type="ECO:0000256" key="15">
    <source>
        <dbReference type="SAM" id="Phobius"/>
    </source>
</evidence>
<dbReference type="EC" id="6.3.2.8" evidence="3 14"/>
<keyword evidence="11 14" id="KW-0131">Cell cycle</keyword>
<evidence type="ECO:0000256" key="4">
    <source>
        <dbReference type="ARBA" id="ARBA00022490"/>
    </source>
</evidence>
<evidence type="ECO:0000256" key="6">
    <source>
        <dbReference type="ARBA" id="ARBA00022618"/>
    </source>
</evidence>
<evidence type="ECO:0000256" key="2">
    <source>
        <dbReference type="ARBA" id="ARBA00004752"/>
    </source>
</evidence>
<keyword evidence="7 14" id="KW-0547">Nucleotide-binding</keyword>
<evidence type="ECO:0000256" key="13">
    <source>
        <dbReference type="ARBA" id="ARBA00047833"/>
    </source>
</evidence>
<protein>
    <recommendedName>
        <fullName evidence="3 14">UDP-N-acetylmuramate--L-alanine ligase</fullName>
        <ecNumber evidence="3 14">6.3.2.8</ecNumber>
    </recommendedName>
    <alternativeName>
        <fullName evidence="14">UDP-N-acetylmuramoyl-L-alanine synthetase</fullName>
    </alternativeName>
</protein>
<comment type="subcellular location">
    <subcellularLocation>
        <location evidence="1 14">Cytoplasm</location>
    </subcellularLocation>
</comment>
<keyword evidence="6 14" id="KW-0132">Cell division</keyword>
<reference evidence="19" key="1">
    <citation type="journal article" date="2021" name="PeerJ">
        <title>Extensive microbial diversity within the chicken gut microbiome revealed by metagenomics and culture.</title>
        <authorList>
            <person name="Gilroy R."/>
            <person name="Ravi A."/>
            <person name="Getino M."/>
            <person name="Pursley I."/>
            <person name="Horton D.L."/>
            <person name="Alikhan N.F."/>
            <person name="Baker D."/>
            <person name="Gharbi K."/>
            <person name="Hall N."/>
            <person name="Watson M."/>
            <person name="Adriaenssens E.M."/>
            <person name="Foster-Nyarko E."/>
            <person name="Jarju S."/>
            <person name="Secka A."/>
            <person name="Antonio M."/>
            <person name="Oren A."/>
            <person name="Chaudhuri R.R."/>
            <person name="La Ragione R."/>
            <person name="Hildebrand F."/>
            <person name="Pallen M.J."/>
        </authorList>
    </citation>
    <scope>NUCLEOTIDE SEQUENCE</scope>
    <source>
        <strain evidence="19">Gambia16-554</strain>
    </source>
</reference>
<dbReference type="GO" id="GO:0008360">
    <property type="term" value="P:regulation of cell shape"/>
    <property type="evidence" value="ECO:0007669"/>
    <property type="project" value="UniProtKB-KW"/>
</dbReference>
<proteinExistence type="inferred from homology"/>
<evidence type="ECO:0000259" key="17">
    <source>
        <dbReference type="Pfam" id="PF02875"/>
    </source>
</evidence>
<dbReference type="Pfam" id="PF02875">
    <property type="entry name" value="Mur_ligase_C"/>
    <property type="match status" value="1"/>
</dbReference>
<comment type="function">
    <text evidence="14">Cell wall formation.</text>
</comment>
<feature type="domain" description="Mur ligase central" evidence="18">
    <location>
        <begin position="112"/>
        <end position="287"/>
    </location>
</feature>
<keyword evidence="5 14" id="KW-0436">Ligase</keyword>
<accession>A0A9D2GQ09</accession>
<keyword evidence="12 14" id="KW-0961">Cell wall biogenesis/degradation</keyword>